<proteinExistence type="predicted"/>
<accession>A0A653DCV0</accession>
<gene>
    <name evidence="1" type="ORF">CALMAC_LOCUS16237</name>
</gene>
<protein>
    <submittedName>
        <fullName evidence="1">Uncharacterized protein</fullName>
    </submittedName>
</protein>
<dbReference type="AlphaFoldDB" id="A0A653DCV0"/>
<dbReference type="Proteomes" id="UP000410492">
    <property type="component" value="Unassembled WGS sequence"/>
</dbReference>
<organism evidence="1 2">
    <name type="scientific">Callosobruchus maculatus</name>
    <name type="common">Southern cowpea weevil</name>
    <name type="synonym">Pulse bruchid</name>
    <dbReference type="NCBI Taxonomy" id="64391"/>
    <lineage>
        <taxon>Eukaryota</taxon>
        <taxon>Metazoa</taxon>
        <taxon>Ecdysozoa</taxon>
        <taxon>Arthropoda</taxon>
        <taxon>Hexapoda</taxon>
        <taxon>Insecta</taxon>
        <taxon>Pterygota</taxon>
        <taxon>Neoptera</taxon>
        <taxon>Endopterygota</taxon>
        <taxon>Coleoptera</taxon>
        <taxon>Polyphaga</taxon>
        <taxon>Cucujiformia</taxon>
        <taxon>Chrysomeloidea</taxon>
        <taxon>Chrysomelidae</taxon>
        <taxon>Bruchinae</taxon>
        <taxon>Bruchini</taxon>
        <taxon>Callosobruchus</taxon>
    </lineage>
</organism>
<evidence type="ECO:0000313" key="2">
    <source>
        <dbReference type="Proteomes" id="UP000410492"/>
    </source>
</evidence>
<dbReference type="EMBL" id="CAACVG010011242">
    <property type="protein sequence ID" value="VEN57656.1"/>
    <property type="molecule type" value="Genomic_DNA"/>
</dbReference>
<reference evidence="1 2" key="1">
    <citation type="submission" date="2019-01" db="EMBL/GenBank/DDBJ databases">
        <authorList>
            <person name="Sayadi A."/>
        </authorList>
    </citation>
    <scope>NUCLEOTIDE SEQUENCE [LARGE SCALE GENOMIC DNA]</scope>
</reference>
<name>A0A653DCV0_CALMS</name>
<keyword evidence="2" id="KW-1185">Reference proteome</keyword>
<sequence length="32" mass="3875">MVGCPDFRQEVCLIPFLHICKWDHMKKSRKDL</sequence>
<evidence type="ECO:0000313" key="1">
    <source>
        <dbReference type="EMBL" id="VEN57656.1"/>
    </source>
</evidence>